<dbReference type="PANTHER" id="PTHR42994">
    <property type="entry name" value="PEPTIDASE T"/>
    <property type="match status" value="1"/>
</dbReference>
<dbReference type="NCBIfam" id="TIGR01882">
    <property type="entry name" value="peptidase-T"/>
    <property type="match status" value="1"/>
</dbReference>
<feature type="binding site" evidence="4">
    <location>
        <position position="179"/>
    </location>
    <ligand>
        <name>Zn(2+)</name>
        <dbReference type="ChEBI" id="CHEBI:29105"/>
        <label>2</label>
    </ligand>
</feature>
<evidence type="ECO:0000259" key="5">
    <source>
        <dbReference type="Pfam" id="PF07687"/>
    </source>
</evidence>
<dbReference type="AlphaFoldDB" id="A0A9D1L5M1"/>
<dbReference type="NCBIfam" id="NF003976">
    <property type="entry name" value="PRK05469.1"/>
    <property type="match status" value="1"/>
</dbReference>
<comment type="cofactor">
    <cofactor evidence="4">
        <name>Zn(2+)</name>
        <dbReference type="ChEBI" id="CHEBI:29105"/>
    </cofactor>
    <text evidence="4">Binds 2 Zn(2+) ions per subunit.</text>
</comment>
<keyword evidence="6" id="KW-0378">Hydrolase</keyword>
<dbReference type="Proteomes" id="UP000824078">
    <property type="component" value="Unassembled WGS sequence"/>
</dbReference>
<comment type="caution">
    <text evidence="6">The sequence shown here is derived from an EMBL/GenBank/DDBJ whole genome shotgun (WGS) entry which is preliminary data.</text>
</comment>
<dbReference type="PANTHER" id="PTHR42994:SF1">
    <property type="entry name" value="PEPTIDASE T"/>
    <property type="match status" value="1"/>
</dbReference>
<protein>
    <recommendedName>
        <fullName evidence="2">Peptidase T</fullName>
        <ecNumber evidence="2">3.4.11.4</ecNumber>
    </recommendedName>
</protein>
<dbReference type="NCBIfam" id="NF009920">
    <property type="entry name" value="PRK13381.1"/>
    <property type="match status" value="1"/>
</dbReference>
<dbReference type="Pfam" id="PF01546">
    <property type="entry name" value="Peptidase_M20"/>
    <property type="match status" value="1"/>
</dbReference>
<reference evidence="6" key="1">
    <citation type="submission" date="2020-10" db="EMBL/GenBank/DDBJ databases">
        <authorList>
            <person name="Gilroy R."/>
        </authorList>
    </citation>
    <scope>NUCLEOTIDE SEQUENCE</scope>
    <source>
        <strain evidence="6">ChiHjej12B11-29160</strain>
    </source>
</reference>
<feature type="binding site" evidence="4">
    <location>
        <position position="80"/>
    </location>
    <ligand>
        <name>Zn(2+)</name>
        <dbReference type="ChEBI" id="CHEBI:29105"/>
        <label>1</label>
    </ligand>
</feature>
<evidence type="ECO:0000313" key="6">
    <source>
        <dbReference type="EMBL" id="HIU24158.1"/>
    </source>
</evidence>
<evidence type="ECO:0000313" key="7">
    <source>
        <dbReference type="Proteomes" id="UP000824078"/>
    </source>
</evidence>
<feature type="binding site" evidence="4">
    <location>
        <position position="144"/>
    </location>
    <ligand>
        <name>Zn(2+)</name>
        <dbReference type="ChEBI" id="CHEBI:29105"/>
        <label>1</label>
    </ligand>
</feature>
<dbReference type="Gene3D" id="3.30.70.360">
    <property type="match status" value="1"/>
</dbReference>
<dbReference type="GO" id="GO:0045148">
    <property type="term" value="F:tripeptide aminopeptidase activity"/>
    <property type="evidence" value="ECO:0007669"/>
    <property type="project" value="UniProtKB-UniRule"/>
</dbReference>
<organism evidence="6 7">
    <name type="scientific">Candidatus Coprovicinus avistercoris</name>
    <dbReference type="NCBI Taxonomy" id="2840754"/>
    <lineage>
        <taxon>Bacteria</taxon>
        <taxon>Bacillati</taxon>
        <taxon>Actinomycetota</taxon>
        <taxon>Coriobacteriia</taxon>
        <taxon>Coriobacteriales</taxon>
        <taxon>Coriobacteriaceae</taxon>
        <taxon>Coriobacteriaceae incertae sedis</taxon>
        <taxon>Candidatus Coprovicinus</taxon>
    </lineage>
</organism>
<keyword evidence="4" id="KW-0479">Metal-binding</keyword>
<dbReference type="GO" id="GO:0006518">
    <property type="term" value="P:peptide metabolic process"/>
    <property type="evidence" value="ECO:0007669"/>
    <property type="project" value="InterPro"/>
</dbReference>
<evidence type="ECO:0000256" key="1">
    <source>
        <dbReference type="ARBA" id="ARBA00022833"/>
    </source>
</evidence>
<evidence type="ECO:0000256" key="3">
    <source>
        <dbReference type="PIRSR" id="PIRSR037215-1"/>
    </source>
</evidence>
<dbReference type="Gene3D" id="3.40.630.10">
    <property type="entry name" value="Zn peptidases"/>
    <property type="match status" value="1"/>
</dbReference>
<dbReference type="InterPro" id="IPR010161">
    <property type="entry name" value="Peptidase_M20B"/>
</dbReference>
<gene>
    <name evidence="6" type="primary">pepT</name>
    <name evidence="6" type="ORF">IAD17_04490</name>
</gene>
<dbReference type="PIRSF" id="PIRSF037215">
    <property type="entry name" value="Peptidase_M20B"/>
    <property type="match status" value="1"/>
</dbReference>
<feature type="domain" description="Peptidase M20 dimerisation" evidence="5">
    <location>
        <begin position="213"/>
        <end position="308"/>
    </location>
</feature>
<feature type="active site" description="Proton acceptor" evidence="3">
    <location>
        <position position="178"/>
    </location>
</feature>
<dbReference type="Pfam" id="PF07687">
    <property type="entry name" value="M20_dimer"/>
    <property type="match status" value="1"/>
</dbReference>
<dbReference type="InterPro" id="IPR002933">
    <property type="entry name" value="Peptidase_M20"/>
</dbReference>
<evidence type="ECO:0000256" key="4">
    <source>
        <dbReference type="PIRSR" id="PIRSR037215-2"/>
    </source>
</evidence>
<name>A0A9D1L5M1_9ACTN</name>
<dbReference type="SUPFAM" id="SSF53187">
    <property type="entry name" value="Zn-dependent exopeptidases"/>
    <property type="match status" value="1"/>
</dbReference>
<keyword evidence="6" id="KW-0031">Aminopeptidase</keyword>
<evidence type="ECO:0000256" key="2">
    <source>
        <dbReference type="NCBIfam" id="TIGR01882"/>
    </source>
</evidence>
<dbReference type="GO" id="GO:0006508">
    <property type="term" value="P:proteolysis"/>
    <property type="evidence" value="ECO:0007669"/>
    <property type="project" value="UniProtKB-UniRule"/>
</dbReference>
<dbReference type="InterPro" id="IPR011650">
    <property type="entry name" value="Peptidase_M20_dimer"/>
</dbReference>
<dbReference type="InterPro" id="IPR036264">
    <property type="entry name" value="Bact_exopeptidase_dim_dom"/>
</dbReference>
<feature type="binding site" evidence="4">
    <location>
        <position position="384"/>
    </location>
    <ligand>
        <name>Zn(2+)</name>
        <dbReference type="ChEBI" id="CHEBI:29105"/>
        <label>2</label>
    </ligand>
</feature>
<accession>A0A9D1L5M1</accession>
<proteinExistence type="predicted"/>
<keyword evidence="6" id="KW-0645">Protease</keyword>
<dbReference type="GO" id="GO:0008270">
    <property type="term" value="F:zinc ion binding"/>
    <property type="evidence" value="ECO:0007669"/>
    <property type="project" value="InterPro"/>
</dbReference>
<reference evidence="6" key="2">
    <citation type="journal article" date="2021" name="PeerJ">
        <title>Extensive microbial diversity within the chicken gut microbiome revealed by metagenomics and culture.</title>
        <authorList>
            <person name="Gilroy R."/>
            <person name="Ravi A."/>
            <person name="Getino M."/>
            <person name="Pursley I."/>
            <person name="Horton D.L."/>
            <person name="Alikhan N.F."/>
            <person name="Baker D."/>
            <person name="Gharbi K."/>
            <person name="Hall N."/>
            <person name="Watson M."/>
            <person name="Adriaenssens E.M."/>
            <person name="Foster-Nyarko E."/>
            <person name="Jarju S."/>
            <person name="Secka A."/>
            <person name="Antonio M."/>
            <person name="Oren A."/>
            <person name="Chaudhuri R.R."/>
            <person name="La Ragione R."/>
            <person name="Hildebrand F."/>
            <person name="Pallen M.J."/>
        </authorList>
    </citation>
    <scope>NUCLEOTIDE SEQUENCE</scope>
    <source>
        <strain evidence="6">ChiHjej12B11-29160</strain>
    </source>
</reference>
<dbReference type="SUPFAM" id="SSF55031">
    <property type="entry name" value="Bacterial exopeptidase dimerisation domain"/>
    <property type="match status" value="1"/>
</dbReference>
<dbReference type="EMBL" id="DVMQ01000014">
    <property type="protein sequence ID" value="HIU24158.1"/>
    <property type="molecule type" value="Genomic_DNA"/>
</dbReference>
<sequence>MSDVLDRFVKYCSVTSQSDPLTSDHVPSTPTQHEMAKVVADDLRALGAEDVCVDEHAYVTAQWPASEGCEALPHLCLCAHLDTAWQTKGENVHPHVVHYDGGRLVMGTVDGEEIYCDTTTNPELDRMKGWDIVVSDGTTLIGGDDKAGVAEIVALLARYRNDPSIPHPALAVAFVPDEEIGHGAALLDLDALGCEWGYTLDGGPLGEFSYECFNAAEANVRARGISVHTGTAKGIMVNASEAIMRFHQLLPAAERPEYTEGYDGFFYLERMSGDCESAQADYIIRDHDKALFNRRKRLIERACEQVNEELGDTYLSVEIHDTYQNMADVILDGNEHLVENARKAFEECGHEMKIIPMRGGTDGAQLCYRGLPCPNISAGYYNAHGVREFVPVPELEGMVDVLQALMNLYAHPQNEQ</sequence>
<dbReference type="EC" id="3.4.11.4" evidence="2"/>
<keyword evidence="1 4" id="KW-0862">Zinc</keyword>
<feature type="active site" evidence="3">
    <location>
        <position position="82"/>
    </location>
</feature>
<feature type="binding site" evidence="4">
    <location>
        <position position="144"/>
    </location>
    <ligand>
        <name>Zn(2+)</name>
        <dbReference type="ChEBI" id="CHEBI:29105"/>
        <label>2</label>
    </ligand>
</feature>
<feature type="binding site" evidence="4">
    <location>
        <position position="201"/>
    </location>
    <ligand>
        <name>Zn(2+)</name>
        <dbReference type="ChEBI" id="CHEBI:29105"/>
        <label>1</label>
    </ligand>
</feature>